<evidence type="ECO:0000256" key="1">
    <source>
        <dbReference type="SAM" id="MobiDB-lite"/>
    </source>
</evidence>
<dbReference type="EMBL" id="KI669459">
    <property type="protein sequence ID" value="OCF61957.1"/>
    <property type="molecule type" value="Genomic_DNA"/>
</dbReference>
<evidence type="ECO:0008006" key="4">
    <source>
        <dbReference type="Google" id="ProtNLM"/>
    </source>
</evidence>
<name>A0A1B9J2E2_9TREE</name>
<proteinExistence type="predicted"/>
<protein>
    <recommendedName>
        <fullName evidence="4">F-box domain-containing protein</fullName>
    </recommendedName>
</protein>
<reference evidence="3" key="2">
    <citation type="submission" date="2013-12" db="EMBL/GenBank/DDBJ databases">
        <title>Evolution of pathogenesis and genome organization in the Tremellales.</title>
        <authorList>
            <person name="Cuomo C."/>
            <person name="Litvintseva A."/>
            <person name="Heitman J."/>
            <person name="Chen Y."/>
            <person name="Sun S."/>
            <person name="Springer D."/>
            <person name="Dromer F."/>
            <person name="Young S."/>
            <person name="Zeng Q."/>
            <person name="Chapman S."/>
            <person name="Gujja S."/>
            <person name="Saif S."/>
            <person name="Birren B."/>
        </authorList>
    </citation>
    <scope>NUCLEOTIDE SEQUENCE [LARGE SCALE GENOMIC DNA]</scope>
    <source>
        <strain evidence="3">CBS 10435</strain>
    </source>
</reference>
<gene>
    <name evidence="2" type="ORF">L486_01622</name>
</gene>
<dbReference type="OrthoDB" id="2564148at2759"/>
<organism evidence="2 3">
    <name type="scientific">Kwoniella mangroviensis CBS 10435</name>
    <dbReference type="NCBI Taxonomy" id="1331196"/>
    <lineage>
        <taxon>Eukaryota</taxon>
        <taxon>Fungi</taxon>
        <taxon>Dikarya</taxon>
        <taxon>Basidiomycota</taxon>
        <taxon>Agaricomycotina</taxon>
        <taxon>Tremellomycetes</taxon>
        <taxon>Tremellales</taxon>
        <taxon>Cryptococcaceae</taxon>
        <taxon>Kwoniella</taxon>
    </lineage>
</organism>
<reference evidence="2 3" key="1">
    <citation type="submission" date="2013-07" db="EMBL/GenBank/DDBJ databases">
        <title>The Genome Sequence of Kwoniella mangroviensis CBS10435.</title>
        <authorList>
            <consortium name="The Broad Institute Genome Sequencing Platform"/>
            <person name="Cuomo C."/>
            <person name="Litvintseva A."/>
            <person name="Chen Y."/>
            <person name="Heitman J."/>
            <person name="Sun S."/>
            <person name="Springer D."/>
            <person name="Dromer F."/>
            <person name="Young S.K."/>
            <person name="Zeng Q."/>
            <person name="Gargeya S."/>
            <person name="Fitzgerald M."/>
            <person name="Abouelleil A."/>
            <person name="Alvarado L."/>
            <person name="Berlin A.M."/>
            <person name="Chapman S.B."/>
            <person name="Dewar J."/>
            <person name="Goldberg J."/>
            <person name="Griggs A."/>
            <person name="Gujja S."/>
            <person name="Hansen M."/>
            <person name="Howarth C."/>
            <person name="Imamovic A."/>
            <person name="Larimer J."/>
            <person name="McCowan C."/>
            <person name="Murphy C."/>
            <person name="Pearson M."/>
            <person name="Priest M."/>
            <person name="Roberts A."/>
            <person name="Saif S."/>
            <person name="Shea T."/>
            <person name="Sykes S."/>
            <person name="Wortman J."/>
            <person name="Nusbaum C."/>
            <person name="Birren B."/>
        </authorList>
    </citation>
    <scope>NUCLEOTIDE SEQUENCE [LARGE SCALE GENOMIC DNA]</scope>
    <source>
        <strain evidence="2 3">CBS 10435</strain>
    </source>
</reference>
<dbReference type="AlphaFoldDB" id="A0A1B9J2E2"/>
<evidence type="ECO:0000313" key="2">
    <source>
        <dbReference type="EMBL" id="OCF61957.1"/>
    </source>
</evidence>
<evidence type="ECO:0000313" key="3">
    <source>
        <dbReference type="Proteomes" id="UP000092583"/>
    </source>
</evidence>
<sequence>MGKFSFRQLFKPKNRLSEPDNYPYPAKSLSSGPSPSNFDVNCKPKLTLPTDLIPLITSFADQPTLAVLARTNKYFNKLAIPLLYRHVKLFNAQAVKYFCLYMFCVKPEDQIKLIRSIHIHFELLKWDVDLFTLRKEWPEIAPQPWATAILYDVPELVITSSGPTKIAGNNMAHRTLLDDLVGDWLNLLVGIYGPRRSIGKHYTTSEDPRNNRGGEEEKEGVNWSEQTLFNLMCRWKNLQYLSLPVIPFRYNLLPGLLASLESPKGPYKFLKEIEIHSTSFEQFGGNGAALVQWLDAVSRRNGAWMNQVKEKNRKDREEYEKMGIPIPDKMQGEEPDRRILLRIREPTENSSIGKVNEWIDGKEQRNKVFKTADEGRALGS</sequence>
<accession>A0A1B9J2E2</accession>
<dbReference type="Proteomes" id="UP000092583">
    <property type="component" value="Unassembled WGS sequence"/>
</dbReference>
<feature type="region of interest" description="Disordered" evidence="1">
    <location>
        <begin position="16"/>
        <end position="36"/>
    </location>
</feature>
<keyword evidence="3" id="KW-1185">Reference proteome</keyword>